<evidence type="ECO:0000256" key="2">
    <source>
        <dbReference type="SAM" id="SignalP"/>
    </source>
</evidence>
<name>A0A434A9U4_9FLAO</name>
<proteinExistence type="predicted"/>
<accession>A0A434A9U4</accession>
<dbReference type="InterPro" id="IPR005901">
    <property type="entry name" value="GLPGLI"/>
</dbReference>
<feature type="chain" id="PRO_5019012555" evidence="2">
    <location>
        <begin position="20"/>
        <end position="302"/>
    </location>
</feature>
<organism evidence="3 4">
    <name type="scientific">Flavobacterium cupreum</name>
    <dbReference type="NCBI Taxonomy" id="2133766"/>
    <lineage>
        <taxon>Bacteria</taxon>
        <taxon>Pseudomonadati</taxon>
        <taxon>Bacteroidota</taxon>
        <taxon>Flavobacteriia</taxon>
        <taxon>Flavobacteriales</taxon>
        <taxon>Flavobacteriaceae</taxon>
        <taxon>Flavobacterium</taxon>
    </lineage>
</organism>
<feature type="region of interest" description="Disordered" evidence="1">
    <location>
        <begin position="166"/>
        <end position="199"/>
    </location>
</feature>
<dbReference type="OrthoDB" id="1068986at2"/>
<feature type="signal peptide" evidence="2">
    <location>
        <begin position="1"/>
        <end position="19"/>
    </location>
</feature>
<dbReference type="EMBL" id="QWDM01000004">
    <property type="protein sequence ID" value="RUT71072.1"/>
    <property type="molecule type" value="Genomic_DNA"/>
</dbReference>
<evidence type="ECO:0000256" key="1">
    <source>
        <dbReference type="SAM" id="MobiDB-lite"/>
    </source>
</evidence>
<evidence type="ECO:0000313" key="4">
    <source>
        <dbReference type="Proteomes" id="UP000288102"/>
    </source>
</evidence>
<evidence type="ECO:0000313" key="3">
    <source>
        <dbReference type="EMBL" id="RUT71072.1"/>
    </source>
</evidence>
<keyword evidence="2" id="KW-0732">Signal</keyword>
<dbReference type="Proteomes" id="UP000288102">
    <property type="component" value="Unassembled WGS sequence"/>
</dbReference>
<dbReference type="Pfam" id="PF09697">
    <property type="entry name" value="Porph_ging"/>
    <property type="match status" value="1"/>
</dbReference>
<reference evidence="4" key="1">
    <citation type="journal article" date="2019" name="Syst. Appl. Microbiol.">
        <title>Flavobacterium circumlabens sp. nov. and Flavobacterium cupreum sp. nov., two psychrotrophic species isolated from Antarctic environmental samples.</title>
        <authorList>
            <person name="Kralova S."/>
            <person name="Busse H.-J."/>
            <person name="Svec P."/>
            <person name="Maslanova I."/>
            <person name="Stankova E."/>
            <person name="Bartak M."/>
            <person name="Sedlacek I."/>
        </authorList>
    </citation>
    <scope>NUCLEOTIDE SEQUENCE [LARGE SCALE GENOMIC DNA]</scope>
    <source>
        <strain evidence="4">CCM 8825</strain>
    </source>
</reference>
<sequence length="302" mass="34547">MKNIYYCLFLMFAFTQLHAQKDFQGMAVYESKTQAPKIEGMRGGNRDITPEMQKSIEERMKKMLEKTFILNFDKSASVYKEEEKLETPGQQGGGMRVMFNSFMGGGGTFYKDVKTKSYTVDKEFMGKEFLVTDSLPKLNWKLEPETKQIGGYTCYRATAVKEASKTDFRNFRPKNKDDKKPEEKKDDPKKTSGETKTNFEDNFEMPKEIIVTAWYSPEIPVNQGPENYWGLPGLILEVNDGRTTILCSKIVLNAKEKATIKASTKGKVVSQKEYDETVMKKMEEFREMNRGGSSGPAIMRGR</sequence>
<gene>
    <name evidence="3" type="ORF">D0817_08025</name>
</gene>
<dbReference type="RefSeq" id="WP_127337854.1">
    <property type="nucleotide sequence ID" value="NZ_QWDM01000004.1"/>
</dbReference>
<keyword evidence="4" id="KW-1185">Reference proteome</keyword>
<dbReference type="AlphaFoldDB" id="A0A434A9U4"/>
<comment type="caution">
    <text evidence="3">The sequence shown here is derived from an EMBL/GenBank/DDBJ whole genome shotgun (WGS) entry which is preliminary data.</text>
</comment>
<protein>
    <submittedName>
        <fullName evidence="3">GLPGLI family protein</fullName>
    </submittedName>
</protein>
<dbReference type="NCBIfam" id="TIGR01200">
    <property type="entry name" value="GLPGLI"/>
    <property type="match status" value="1"/>
</dbReference>